<organism evidence="1 2">
    <name type="scientific">Francisella opportunistica</name>
    <dbReference type="NCBI Taxonomy" id="2016517"/>
    <lineage>
        <taxon>Bacteria</taxon>
        <taxon>Pseudomonadati</taxon>
        <taxon>Pseudomonadota</taxon>
        <taxon>Gammaproteobacteria</taxon>
        <taxon>Thiotrichales</taxon>
        <taxon>Francisellaceae</taxon>
        <taxon>Francisella</taxon>
    </lineage>
</organism>
<sequence length="220" mass="25874">MEPIEYLNKITQVNFYPERDRLLIEAYLLDGNTVEIKKIYYNQIFDSYRINTGAYLSYIKYANAEESQEAKQKIKEHINAKDFGVETIEALYTLGEYDLLEDALVDFAKTNEELDLRYVSDIRKISTSISKEKPLVAVLIRRLLVADCLNGGKSKYYDYAVSDLKKAIEFGEIVENWREIQHPIVYFNFLIERHKRKVGFWNRVADANLKELIEKIHQKN</sequence>
<protein>
    <submittedName>
        <fullName evidence="1">Uncharacterized protein</fullName>
    </submittedName>
</protein>
<name>A0A345JPV9_9GAMM</name>
<dbReference type="OrthoDB" id="6506110at2"/>
<proteinExistence type="predicted"/>
<dbReference type="AlphaFoldDB" id="A0A345JPV9"/>
<gene>
    <name evidence="1" type="ORF">CGC43_01505</name>
</gene>
<dbReference type="Pfam" id="PF21810">
    <property type="entry name" value="DUF6880"/>
    <property type="match status" value="1"/>
</dbReference>
<reference evidence="1 2" key="1">
    <citation type="submission" date="2017-07" db="EMBL/GenBank/DDBJ databases">
        <title>Complete genome sequences and comparative analysis of the novel pathogen Francisella opportunistica.</title>
        <authorList>
            <person name="Dietrich E.A."/>
            <person name="Kingry L.C."/>
            <person name="Petersen J.M."/>
        </authorList>
    </citation>
    <scope>NUCLEOTIDE SEQUENCE [LARGE SCALE GENOMIC DNA]</scope>
    <source>
        <strain evidence="1 2">14-2155</strain>
    </source>
</reference>
<dbReference type="RefSeq" id="WP_071628641.1">
    <property type="nucleotide sequence ID" value="NZ_CP022375.1"/>
</dbReference>
<evidence type="ECO:0000313" key="1">
    <source>
        <dbReference type="EMBL" id="AXH29355.1"/>
    </source>
</evidence>
<evidence type="ECO:0000313" key="2">
    <source>
        <dbReference type="Proteomes" id="UP000253862"/>
    </source>
</evidence>
<accession>A0A345JPV9</accession>
<keyword evidence="2" id="KW-1185">Reference proteome</keyword>
<dbReference type="KEGG" id="foo:CGC45_01485"/>
<dbReference type="Proteomes" id="UP000253862">
    <property type="component" value="Chromosome"/>
</dbReference>
<dbReference type="InterPro" id="IPR049245">
    <property type="entry name" value="DUF6880"/>
</dbReference>
<dbReference type="EMBL" id="CP022375">
    <property type="protein sequence ID" value="AXH29355.1"/>
    <property type="molecule type" value="Genomic_DNA"/>
</dbReference>